<evidence type="ECO:0000256" key="9">
    <source>
        <dbReference type="HAMAP-Rule" id="MF_01924"/>
    </source>
</evidence>
<evidence type="ECO:0000256" key="2">
    <source>
        <dbReference type="ARBA" id="ARBA00022670"/>
    </source>
</evidence>
<dbReference type="STRING" id="39962.Lmor_2033"/>
<reference evidence="10 12" key="1">
    <citation type="submission" date="2015-11" db="EMBL/GenBank/DDBJ databases">
        <title>Genomic analysis of 38 Legionella species identifies large and diverse effector repertoires.</title>
        <authorList>
            <person name="Burstein D."/>
            <person name="Amaro F."/>
            <person name="Zusman T."/>
            <person name="Lifshitz Z."/>
            <person name="Cohen O."/>
            <person name="Gilbert J.A."/>
            <person name="Pupko T."/>
            <person name="Shuman H.A."/>
            <person name="Segal G."/>
        </authorList>
    </citation>
    <scope>NUCLEOTIDE SEQUENCE [LARGE SCALE GENOMIC DNA]</scope>
    <source>
        <strain evidence="10 12">ATCC 43877</strain>
    </source>
</reference>
<keyword evidence="7 9" id="KW-0482">Metalloprotease</keyword>
<feature type="binding site" evidence="9">
    <location>
        <position position="196"/>
    </location>
    <ligand>
        <name>Zn(2+)</name>
        <dbReference type="ChEBI" id="CHEBI:29105"/>
        <note>catalytic</note>
    </ligand>
</feature>
<keyword evidence="8" id="KW-0961">Cell wall biogenesis/degradation</keyword>
<evidence type="ECO:0000256" key="7">
    <source>
        <dbReference type="ARBA" id="ARBA00023049"/>
    </source>
</evidence>
<dbReference type="SUPFAM" id="SSF55166">
    <property type="entry name" value="Hedgehog/DD-peptidase"/>
    <property type="match status" value="1"/>
</dbReference>
<keyword evidence="5 9" id="KW-0862">Zinc</keyword>
<keyword evidence="2 9" id="KW-0645">Protease</keyword>
<dbReference type="GO" id="GO:0008270">
    <property type="term" value="F:zinc ion binding"/>
    <property type="evidence" value="ECO:0007669"/>
    <property type="project" value="UniProtKB-UniRule"/>
</dbReference>
<dbReference type="OrthoDB" id="9801430at2"/>
<evidence type="ECO:0000313" key="12">
    <source>
        <dbReference type="Proteomes" id="UP000054985"/>
    </source>
</evidence>
<dbReference type="EC" id="3.4.13.22" evidence="9"/>
<comment type="similarity">
    <text evidence="9">Belongs to the peptidase M15D family.</text>
</comment>
<dbReference type="Gene3D" id="3.30.1380.10">
    <property type="match status" value="1"/>
</dbReference>
<evidence type="ECO:0000313" key="11">
    <source>
        <dbReference type="EMBL" id="STX61855.1"/>
    </source>
</evidence>
<feature type="site" description="Transition state stabilizer" evidence="9">
    <location>
        <position position="71"/>
    </location>
</feature>
<evidence type="ECO:0000313" key="13">
    <source>
        <dbReference type="Proteomes" id="UP000254040"/>
    </source>
</evidence>
<evidence type="ECO:0000256" key="6">
    <source>
        <dbReference type="ARBA" id="ARBA00022997"/>
    </source>
</evidence>
<evidence type="ECO:0000256" key="3">
    <source>
        <dbReference type="ARBA" id="ARBA00022723"/>
    </source>
</evidence>
<gene>
    <name evidence="11" type="primary">vanX</name>
    <name evidence="9" type="synonym">ddpX</name>
    <name evidence="10" type="ORF">Lmor_2033</name>
    <name evidence="11" type="ORF">NCTC12239_00773</name>
</gene>
<keyword evidence="12" id="KW-1185">Reference proteome</keyword>
<keyword evidence="4 9" id="KW-0378">Hydrolase</keyword>
<comment type="cofactor">
    <cofactor evidence="9">
        <name>Zn(2+)</name>
        <dbReference type="ChEBI" id="CHEBI:29105"/>
    </cofactor>
    <text evidence="9">Binds 1 zinc ion per subunit.</text>
</comment>
<protein>
    <recommendedName>
        <fullName evidence="9">D-alanyl-D-alanine dipeptidase</fullName>
        <shortName evidence="9">D-Ala-D-Ala dipeptidase</shortName>
        <ecNumber evidence="9">3.4.13.22</ecNumber>
    </recommendedName>
</protein>
<dbReference type="Pfam" id="PF01427">
    <property type="entry name" value="Peptidase_M15"/>
    <property type="match status" value="1"/>
</dbReference>
<dbReference type="HAMAP" id="MF_01924">
    <property type="entry name" value="A_A_dipeptidase"/>
    <property type="match status" value="1"/>
</dbReference>
<accession>A0A378JSY5</accession>
<proteinExistence type="inferred from homology"/>
<dbReference type="AlphaFoldDB" id="A0A378JSY5"/>
<sequence length="225" mass="26268">MNTTKFDAHDFEAVEFHNQLHPRLKVEPVYFNLGFSPQPRIYGRSIVLRSIFKVLDHLPAGYGILVWDVYRTRATQASLFEWMRGEIKKKMPHLSDEDNFTETLKFVALPSAPNDDYCAPHLSGGAIDLTLFDRQTDLPLDMGTPFDECSDRAHRDYFDALRTLTPEDKRIRDNRKLLRSAMEHAGFTSYQYEWWHYDMGNLFWSLSLNQPAVFGPLFGDKEWPE</sequence>
<organism evidence="11 13">
    <name type="scientific">Legionella moravica</name>
    <dbReference type="NCBI Taxonomy" id="39962"/>
    <lineage>
        <taxon>Bacteria</taxon>
        <taxon>Pseudomonadati</taxon>
        <taxon>Pseudomonadota</taxon>
        <taxon>Gammaproteobacteria</taxon>
        <taxon>Legionellales</taxon>
        <taxon>Legionellaceae</taxon>
        <taxon>Legionella</taxon>
    </lineage>
</organism>
<feature type="active site" description="Proton donor/acceptor" evidence="9">
    <location>
        <position position="193"/>
    </location>
</feature>
<feature type="binding site" evidence="9">
    <location>
        <position position="128"/>
    </location>
    <ligand>
        <name>Zn(2+)</name>
        <dbReference type="ChEBI" id="CHEBI:29105"/>
        <note>catalytic</note>
    </ligand>
</feature>
<dbReference type="InterPro" id="IPR000755">
    <property type="entry name" value="A_A_dipeptidase"/>
</dbReference>
<dbReference type="GO" id="GO:0006508">
    <property type="term" value="P:proteolysis"/>
    <property type="evidence" value="ECO:0007669"/>
    <property type="project" value="UniProtKB-KW"/>
</dbReference>
<keyword evidence="3 9" id="KW-0479">Metal-binding</keyword>
<dbReference type="Proteomes" id="UP000054985">
    <property type="component" value="Unassembled WGS sequence"/>
</dbReference>
<comment type="function">
    <text evidence="9">Catalyzes hydrolysis of the D-alanyl-D-alanine dipeptide.</text>
</comment>
<dbReference type="GO" id="GO:0008237">
    <property type="term" value="F:metallopeptidase activity"/>
    <property type="evidence" value="ECO:0007669"/>
    <property type="project" value="UniProtKB-KW"/>
</dbReference>
<feature type="binding site" evidence="9">
    <location>
        <position position="121"/>
    </location>
    <ligand>
        <name>Zn(2+)</name>
        <dbReference type="ChEBI" id="CHEBI:29105"/>
        <note>catalytic</note>
    </ligand>
</feature>
<dbReference type="Proteomes" id="UP000254040">
    <property type="component" value="Unassembled WGS sequence"/>
</dbReference>
<comment type="catalytic activity">
    <reaction evidence="1 9">
        <text>D-alanyl-D-alanine + H2O = 2 D-alanine</text>
        <dbReference type="Rhea" id="RHEA:20661"/>
        <dbReference type="ChEBI" id="CHEBI:15377"/>
        <dbReference type="ChEBI" id="CHEBI:57416"/>
        <dbReference type="ChEBI" id="CHEBI:57822"/>
        <dbReference type="EC" id="3.4.13.22"/>
    </reaction>
</comment>
<dbReference type="GO" id="GO:0071555">
    <property type="term" value="P:cell wall organization"/>
    <property type="evidence" value="ECO:0007669"/>
    <property type="project" value="UniProtKB-KW"/>
</dbReference>
<keyword evidence="6 9" id="KW-0224">Dipeptidase</keyword>
<evidence type="ECO:0000256" key="8">
    <source>
        <dbReference type="ARBA" id="ARBA00023316"/>
    </source>
</evidence>
<dbReference type="EMBL" id="LNYN01000025">
    <property type="protein sequence ID" value="KTD33482.1"/>
    <property type="molecule type" value="Genomic_DNA"/>
</dbReference>
<dbReference type="PANTHER" id="PTHR43126">
    <property type="entry name" value="D-ALANYL-D-ALANINE DIPEPTIDASE"/>
    <property type="match status" value="1"/>
</dbReference>
<dbReference type="RefSeq" id="WP_051190587.1">
    <property type="nucleotide sequence ID" value="NZ_CAAAJG010000016.1"/>
</dbReference>
<evidence type="ECO:0000256" key="1">
    <source>
        <dbReference type="ARBA" id="ARBA00001362"/>
    </source>
</evidence>
<evidence type="ECO:0000313" key="10">
    <source>
        <dbReference type="EMBL" id="KTD33482.1"/>
    </source>
</evidence>
<name>A0A378JSY5_9GAMM</name>
<evidence type="ECO:0000256" key="4">
    <source>
        <dbReference type="ARBA" id="ARBA00022801"/>
    </source>
</evidence>
<dbReference type="InterPro" id="IPR009045">
    <property type="entry name" value="Zn_M74/Hedgehog-like"/>
</dbReference>
<dbReference type="EMBL" id="UGOG01000001">
    <property type="protein sequence ID" value="STX61855.1"/>
    <property type="molecule type" value="Genomic_DNA"/>
</dbReference>
<reference evidence="11 13" key="2">
    <citation type="submission" date="2018-06" db="EMBL/GenBank/DDBJ databases">
        <authorList>
            <consortium name="Pathogen Informatics"/>
            <person name="Doyle S."/>
        </authorList>
    </citation>
    <scope>NUCLEOTIDE SEQUENCE [LARGE SCALE GENOMIC DNA]</scope>
    <source>
        <strain evidence="11 13">NCTC12239</strain>
    </source>
</reference>
<dbReference type="GO" id="GO:0160237">
    <property type="term" value="F:D-Ala-D-Ala dipeptidase activity"/>
    <property type="evidence" value="ECO:0007669"/>
    <property type="project" value="UniProtKB-EC"/>
</dbReference>
<evidence type="ECO:0000256" key="5">
    <source>
        <dbReference type="ARBA" id="ARBA00022833"/>
    </source>
</evidence>